<comment type="caution">
    <text evidence="1">The sequence shown here is derived from an EMBL/GenBank/DDBJ whole genome shotgun (WGS) entry which is preliminary data.</text>
</comment>
<gene>
    <name evidence="1" type="ORF">ACFQ4O_05560</name>
</gene>
<name>A0ABW3Z5K1_9HYPH</name>
<dbReference type="Proteomes" id="UP001597171">
    <property type="component" value="Unassembled WGS sequence"/>
</dbReference>
<protein>
    <submittedName>
        <fullName evidence="1">Uncharacterized protein</fullName>
    </submittedName>
</protein>
<accession>A0ABW3Z5K1</accession>
<dbReference type="RefSeq" id="WP_378774670.1">
    <property type="nucleotide sequence ID" value="NZ_JBHTMX010000027.1"/>
</dbReference>
<keyword evidence="2" id="KW-1185">Reference proteome</keyword>
<organism evidence="1 2">
    <name type="scientific">Methylopila musalis</name>
    <dbReference type="NCBI Taxonomy" id="1134781"/>
    <lineage>
        <taxon>Bacteria</taxon>
        <taxon>Pseudomonadati</taxon>
        <taxon>Pseudomonadota</taxon>
        <taxon>Alphaproteobacteria</taxon>
        <taxon>Hyphomicrobiales</taxon>
        <taxon>Methylopilaceae</taxon>
        <taxon>Methylopila</taxon>
    </lineage>
</organism>
<proteinExistence type="predicted"/>
<evidence type="ECO:0000313" key="2">
    <source>
        <dbReference type="Proteomes" id="UP001597171"/>
    </source>
</evidence>
<evidence type="ECO:0000313" key="1">
    <source>
        <dbReference type="EMBL" id="MFD1331462.1"/>
    </source>
</evidence>
<sequence length="108" mass="12550">MKREKIYEFAALRPLDDDIRQAIEDNIEKNAHRAPKDFEFGWNEDDDHRLHIIIDPVEIEVEFLSETVEVFATAPLWAKVAFTEKRRTELRDLVESVLADSNVVAARA</sequence>
<dbReference type="EMBL" id="JBHTMX010000027">
    <property type="protein sequence ID" value="MFD1331462.1"/>
    <property type="molecule type" value="Genomic_DNA"/>
</dbReference>
<reference evidence="2" key="1">
    <citation type="journal article" date="2019" name="Int. J. Syst. Evol. Microbiol.">
        <title>The Global Catalogue of Microorganisms (GCM) 10K type strain sequencing project: providing services to taxonomists for standard genome sequencing and annotation.</title>
        <authorList>
            <consortium name="The Broad Institute Genomics Platform"/>
            <consortium name="The Broad Institute Genome Sequencing Center for Infectious Disease"/>
            <person name="Wu L."/>
            <person name="Ma J."/>
        </authorList>
    </citation>
    <scope>NUCLEOTIDE SEQUENCE [LARGE SCALE GENOMIC DNA]</scope>
    <source>
        <strain evidence="2">CCUG 61696</strain>
    </source>
</reference>